<keyword evidence="3" id="KW-1185">Reference proteome</keyword>
<evidence type="ECO:0000313" key="3">
    <source>
        <dbReference type="Proteomes" id="UP001341840"/>
    </source>
</evidence>
<feature type="region of interest" description="Disordered" evidence="1">
    <location>
        <begin position="300"/>
        <end position="323"/>
    </location>
</feature>
<proteinExistence type="predicted"/>
<organism evidence="2 3">
    <name type="scientific">Stylosanthes scabra</name>
    <dbReference type="NCBI Taxonomy" id="79078"/>
    <lineage>
        <taxon>Eukaryota</taxon>
        <taxon>Viridiplantae</taxon>
        <taxon>Streptophyta</taxon>
        <taxon>Embryophyta</taxon>
        <taxon>Tracheophyta</taxon>
        <taxon>Spermatophyta</taxon>
        <taxon>Magnoliopsida</taxon>
        <taxon>eudicotyledons</taxon>
        <taxon>Gunneridae</taxon>
        <taxon>Pentapetalae</taxon>
        <taxon>rosids</taxon>
        <taxon>fabids</taxon>
        <taxon>Fabales</taxon>
        <taxon>Fabaceae</taxon>
        <taxon>Papilionoideae</taxon>
        <taxon>50 kb inversion clade</taxon>
        <taxon>dalbergioids sensu lato</taxon>
        <taxon>Dalbergieae</taxon>
        <taxon>Pterocarpus clade</taxon>
        <taxon>Stylosanthes</taxon>
    </lineage>
</organism>
<evidence type="ECO:0000256" key="1">
    <source>
        <dbReference type="SAM" id="MobiDB-lite"/>
    </source>
</evidence>
<comment type="caution">
    <text evidence="2">The sequence shown here is derived from an EMBL/GenBank/DDBJ whole genome shotgun (WGS) entry which is preliminary data.</text>
</comment>
<dbReference type="EMBL" id="JASCZI010151550">
    <property type="protein sequence ID" value="MED6173456.1"/>
    <property type="molecule type" value="Genomic_DNA"/>
</dbReference>
<accession>A0ABU6VMB0</accession>
<protein>
    <submittedName>
        <fullName evidence="2">Uncharacterized protein</fullName>
    </submittedName>
</protein>
<dbReference type="Proteomes" id="UP001341840">
    <property type="component" value="Unassembled WGS sequence"/>
</dbReference>
<dbReference type="Pfam" id="PF03004">
    <property type="entry name" value="Transposase_24"/>
    <property type="match status" value="1"/>
</dbReference>
<name>A0ABU6VMB0_9FABA</name>
<reference evidence="2 3" key="1">
    <citation type="journal article" date="2023" name="Plants (Basel)">
        <title>Bridging the Gap: Combining Genomics and Transcriptomics Approaches to Understand Stylosanthes scabra, an Orphan Legume from the Brazilian Caatinga.</title>
        <authorList>
            <person name="Ferreira-Neto J.R.C."/>
            <person name="da Silva M.D."/>
            <person name="Binneck E."/>
            <person name="de Melo N.F."/>
            <person name="da Silva R.H."/>
            <person name="de Melo A.L.T.M."/>
            <person name="Pandolfi V."/>
            <person name="Bustamante F.O."/>
            <person name="Brasileiro-Vidal A.C."/>
            <person name="Benko-Iseppon A.M."/>
        </authorList>
    </citation>
    <scope>NUCLEOTIDE SEQUENCE [LARGE SCALE GENOMIC DNA]</scope>
    <source>
        <tissue evidence="2">Leaves</tissue>
    </source>
</reference>
<sequence>MTSETGGSLHTGGSTTYEATRERMAMELGRTPTQSEVFVRTYTRKEDRLWVAKRSEDANDASLEELKMLQKERHAIIDAVWTRIAGVYPRLFGDPDDDDTASSPPDLREQVTLLNRDISQQAEAHAQRVAVVEAICAEKTQSREFSELRKAYSDIYSFLTQMRSSGSYAATIPDMPPRCLHHRRCLSLDPRAKFGAKVAGKSVRNEKIATKPRRLKLEPMRMHHGLGRGMPKWRIRHLCLPVPMGWMGKNGIKSVTAIRTPLLARVRALRNGFNMVLRYMSCGPSDSRFHRVLSTSSQFSRVSRTRIEKSGAPRLEKRRTLEP</sequence>
<dbReference type="InterPro" id="IPR004252">
    <property type="entry name" value="Probable_transposase_24"/>
</dbReference>
<gene>
    <name evidence="2" type="ORF">PIB30_059633</name>
</gene>
<evidence type="ECO:0000313" key="2">
    <source>
        <dbReference type="EMBL" id="MED6173456.1"/>
    </source>
</evidence>
<feature type="compositionally biased region" description="Basic and acidic residues" evidence="1">
    <location>
        <begin position="305"/>
        <end position="323"/>
    </location>
</feature>